<comment type="similarity">
    <text evidence="1">Belongs to the methyltransferase superfamily. PrmA family.</text>
</comment>
<dbReference type="GO" id="GO:0032259">
    <property type="term" value="P:methylation"/>
    <property type="evidence" value="ECO:0007669"/>
    <property type="project" value="UniProtKB-KW"/>
</dbReference>
<protein>
    <submittedName>
        <fullName evidence="6">Putative Ribosomal protein L11 methyltransferase (L11 Mtase) (PrmA)</fullName>
        <ecNumber evidence="6">2.1.1.-</ecNumber>
    </submittedName>
</protein>
<dbReference type="Pfam" id="PF06325">
    <property type="entry name" value="PrmA"/>
    <property type="match status" value="1"/>
</dbReference>
<keyword evidence="5" id="KW-0949">S-adenosyl-L-methionine</keyword>
<dbReference type="HAMAP" id="MF_00735">
    <property type="entry name" value="Methyltr_PrmA"/>
    <property type="match status" value="1"/>
</dbReference>
<organism evidence="6">
    <name type="scientific">mine drainage metagenome</name>
    <dbReference type="NCBI Taxonomy" id="410659"/>
    <lineage>
        <taxon>unclassified sequences</taxon>
        <taxon>metagenomes</taxon>
        <taxon>ecological metagenomes</taxon>
    </lineage>
</organism>
<gene>
    <name evidence="6" type="ORF">CARN2_1921</name>
</gene>
<reference evidence="6" key="1">
    <citation type="submission" date="2009-10" db="EMBL/GenBank/DDBJ databases">
        <title>Diversity of trophic interactions inside an arsenic-rich microbial ecosystem.</title>
        <authorList>
            <person name="Bertin P.N."/>
            <person name="Heinrich-Salmeron A."/>
            <person name="Pelletier E."/>
            <person name="Goulhen-Chollet F."/>
            <person name="Arsene-Ploetze F."/>
            <person name="Gallien S."/>
            <person name="Calteau A."/>
            <person name="Vallenet D."/>
            <person name="Casiot C."/>
            <person name="Chane-Woon-Ming B."/>
            <person name="Giloteaux L."/>
            <person name="Barakat M."/>
            <person name="Bonnefoy V."/>
            <person name="Bruneel O."/>
            <person name="Chandler M."/>
            <person name="Cleiss J."/>
            <person name="Duran R."/>
            <person name="Elbaz-Poulichet F."/>
            <person name="Fonknechten N."/>
            <person name="Lauga B."/>
            <person name="Mornico D."/>
            <person name="Ortet P."/>
            <person name="Schaeffer C."/>
            <person name="Siguier P."/>
            <person name="Alexander Thil Smith A."/>
            <person name="Van Dorsselaer A."/>
            <person name="Weissenbach J."/>
            <person name="Medigue C."/>
            <person name="Le Paslier D."/>
        </authorList>
    </citation>
    <scope>NUCLEOTIDE SEQUENCE</scope>
</reference>
<keyword evidence="4 6" id="KW-0808">Transferase</keyword>
<sequence length="307" mass="32149">MAYREVTIPADDTQAEALSDALMEHGALSVAVEDQEAGTATEQALFGEPGMPTPREAWQHNLVRGLFNSEADADSALLALLGDGLLAGLQGVQQAEIHEQDWVRLTQSQFQPVCIENRMWIVPSWHSAPAGAQLVIQLDPGLAFGTGTHPTTQLCLGWLVQQAPLAGLDVLDYGCGSGILAIAAARLDAQSVSAVDIDPAAVSASQANATSNGVALAHCCHVDELPAQHFDVVLANILAAPLRLLAPMLAARARPGGWLVLSGILSRQADVLIAAYAPHARLQVHAERDGWVCLAGTTHATLSAAPA</sequence>
<dbReference type="InterPro" id="IPR029063">
    <property type="entry name" value="SAM-dependent_MTases_sf"/>
</dbReference>
<dbReference type="GO" id="GO:0016279">
    <property type="term" value="F:protein-lysine N-methyltransferase activity"/>
    <property type="evidence" value="ECO:0007669"/>
    <property type="project" value="TreeGrafter"/>
</dbReference>
<evidence type="ECO:0000313" key="6">
    <source>
        <dbReference type="EMBL" id="CBH95657.1"/>
    </source>
</evidence>
<evidence type="ECO:0000256" key="3">
    <source>
        <dbReference type="ARBA" id="ARBA00022603"/>
    </source>
</evidence>
<dbReference type="AlphaFoldDB" id="E6PL56"/>
<evidence type="ECO:0000256" key="5">
    <source>
        <dbReference type="ARBA" id="ARBA00022691"/>
    </source>
</evidence>
<dbReference type="CDD" id="cd02440">
    <property type="entry name" value="AdoMet_MTases"/>
    <property type="match status" value="1"/>
</dbReference>
<dbReference type="GO" id="GO:0005840">
    <property type="term" value="C:ribosome"/>
    <property type="evidence" value="ECO:0007669"/>
    <property type="project" value="UniProtKB-KW"/>
</dbReference>
<comment type="caution">
    <text evidence="6">The sequence shown here is derived from an EMBL/GenBank/DDBJ whole genome shotgun (WGS) entry which is preliminary data.</text>
</comment>
<dbReference type="SUPFAM" id="SSF53335">
    <property type="entry name" value="S-adenosyl-L-methionine-dependent methyltransferases"/>
    <property type="match status" value="1"/>
</dbReference>
<dbReference type="PANTHER" id="PTHR43648:SF1">
    <property type="entry name" value="ELECTRON TRANSFER FLAVOPROTEIN BETA SUBUNIT LYSINE METHYLTRANSFERASE"/>
    <property type="match status" value="1"/>
</dbReference>
<accession>E6PL56</accession>
<evidence type="ECO:0000256" key="1">
    <source>
        <dbReference type="ARBA" id="ARBA00009741"/>
    </source>
</evidence>
<dbReference type="Gene3D" id="3.40.50.150">
    <property type="entry name" value="Vaccinia Virus protein VP39"/>
    <property type="match status" value="1"/>
</dbReference>
<evidence type="ECO:0000256" key="4">
    <source>
        <dbReference type="ARBA" id="ARBA00022679"/>
    </source>
</evidence>
<evidence type="ECO:0000256" key="2">
    <source>
        <dbReference type="ARBA" id="ARBA00022490"/>
    </source>
</evidence>
<dbReference type="NCBIfam" id="TIGR00406">
    <property type="entry name" value="prmA"/>
    <property type="match status" value="1"/>
</dbReference>
<dbReference type="InterPro" id="IPR004498">
    <property type="entry name" value="Ribosomal_PrmA_MeTrfase"/>
</dbReference>
<dbReference type="EC" id="2.1.1.-" evidence="6"/>
<keyword evidence="3 6" id="KW-0489">Methyltransferase</keyword>
<dbReference type="GO" id="GO:0005829">
    <property type="term" value="C:cytosol"/>
    <property type="evidence" value="ECO:0007669"/>
    <property type="project" value="TreeGrafter"/>
</dbReference>
<keyword evidence="6" id="KW-0687">Ribonucleoprotein</keyword>
<dbReference type="InterPro" id="IPR050078">
    <property type="entry name" value="Ribosomal_L11_MeTrfase_PrmA"/>
</dbReference>
<dbReference type="PANTHER" id="PTHR43648">
    <property type="entry name" value="ELECTRON TRANSFER FLAVOPROTEIN BETA SUBUNIT LYSINE METHYLTRANSFERASE"/>
    <property type="match status" value="1"/>
</dbReference>
<keyword evidence="2" id="KW-0963">Cytoplasm</keyword>
<proteinExistence type="inferred from homology"/>
<keyword evidence="6" id="KW-0689">Ribosomal protein</keyword>
<dbReference type="PIRSF" id="PIRSF000401">
    <property type="entry name" value="RPL11_MTase"/>
    <property type="match status" value="1"/>
</dbReference>
<dbReference type="EMBL" id="CABM01000008">
    <property type="protein sequence ID" value="CBH95657.1"/>
    <property type="molecule type" value="Genomic_DNA"/>
</dbReference>
<name>E6PL56_9ZZZZ</name>